<dbReference type="Proteomes" id="UP000598996">
    <property type="component" value="Unassembled WGS sequence"/>
</dbReference>
<accession>A0ABS1VJ23</accession>
<evidence type="ECO:0000259" key="2">
    <source>
        <dbReference type="PROSITE" id="PS51371"/>
    </source>
</evidence>
<organism evidence="3 4">
    <name type="scientific">Paractinoplanes lichenicola</name>
    <dbReference type="NCBI Taxonomy" id="2802976"/>
    <lineage>
        <taxon>Bacteria</taxon>
        <taxon>Bacillati</taxon>
        <taxon>Actinomycetota</taxon>
        <taxon>Actinomycetes</taxon>
        <taxon>Micromonosporales</taxon>
        <taxon>Micromonosporaceae</taxon>
        <taxon>Paractinoplanes</taxon>
    </lineage>
</organism>
<dbReference type="EMBL" id="JAENHO010000003">
    <property type="protein sequence ID" value="MBL7254711.1"/>
    <property type="molecule type" value="Genomic_DNA"/>
</dbReference>
<sequence>MTMGTRVYLARLAGLPVFDPNGDRVGRVRDAVVRLRTTNRPPQVVGLVAEMALRRRIFLPIGRVTSMDAEGVVLASGSLNLRRFEKRPNELLLVEDLLDRRVTVVPDDGDGPGTTGAVVDIGTELNRNNEYLVTRIAVREHTGRLARRGHVFQADYDRVRGLIGPTDTQGTSNLLALLEQMKPADMANALQDLPDARRNEVAVALSDRTLADVLEELPEHDQVEILVRLDRERAADVLERMDPDDAADLLGELPKAEQAVLLDLMEPEEAAPVRQLMNYRPGTAGSVMTSEPVILTPDTTVAEALARIREPELSPVVAAQVFVARAPSATPSGKYLGMVHFQRLLREPPSSILGGIIDNDLEPLRPETTLAEIIKQMATYDLVAMPVIDSSRRLVGAVTVDDVLDHSLPRDWRDRDLHESESSEVTL</sequence>
<evidence type="ECO:0000313" key="3">
    <source>
        <dbReference type="EMBL" id="MBL7254711.1"/>
    </source>
</evidence>
<dbReference type="SUPFAM" id="SSF158791">
    <property type="entry name" value="MgtE N-terminal domain-like"/>
    <property type="match status" value="1"/>
</dbReference>
<keyword evidence="1" id="KW-0129">CBS domain</keyword>
<dbReference type="SUPFAM" id="SSF54631">
    <property type="entry name" value="CBS-domain pair"/>
    <property type="match status" value="1"/>
</dbReference>
<dbReference type="Pfam" id="PF00571">
    <property type="entry name" value="CBS"/>
    <property type="match status" value="2"/>
</dbReference>
<dbReference type="Gene3D" id="1.25.60.10">
    <property type="entry name" value="MgtE N-terminal domain-like"/>
    <property type="match status" value="1"/>
</dbReference>
<dbReference type="InterPro" id="IPR006668">
    <property type="entry name" value="Mg_transptr_MgtE_intracell_dom"/>
</dbReference>
<dbReference type="PANTHER" id="PTHR43773:SF1">
    <property type="entry name" value="MAGNESIUM TRANSPORTER MGTE"/>
    <property type="match status" value="1"/>
</dbReference>
<dbReference type="SUPFAM" id="SSF50346">
    <property type="entry name" value="PRC-barrel domain"/>
    <property type="match status" value="1"/>
</dbReference>
<dbReference type="SMART" id="SM00116">
    <property type="entry name" value="CBS"/>
    <property type="match status" value="2"/>
</dbReference>
<dbReference type="Pfam" id="PF03448">
    <property type="entry name" value="MgtE_N"/>
    <property type="match status" value="1"/>
</dbReference>
<dbReference type="PROSITE" id="PS51371">
    <property type="entry name" value="CBS"/>
    <property type="match status" value="2"/>
</dbReference>
<dbReference type="InterPro" id="IPR046342">
    <property type="entry name" value="CBS_dom_sf"/>
</dbReference>
<keyword evidence="4" id="KW-1185">Reference proteome</keyword>
<comment type="caution">
    <text evidence="3">The sequence shown here is derived from an EMBL/GenBank/DDBJ whole genome shotgun (WGS) entry which is preliminary data.</text>
</comment>
<reference evidence="3 4" key="1">
    <citation type="submission" date="2021-01" db="EMBL/GenBank/DDBJ databases">
        <title>Actinoplanes sp. nov. LDG1-01 isolated from lichen.</title>
        <authorList>
            <person name="Saeng-In P."/>
            <person name="Phongsopitanun W."/>
            <person name="Kanchanasin P."/>
            <person name="Yuki M."/>
            <person name="Kudo T."/>
            <person name="Ohkuma M."/>
            <person name="Tanasupawat S."/>
        </authorList>
    </citation>
    <scope>NUCLEOTIDE SEQUENCE [LARGE SCALE GENOMIC DNA]</scope>
    <source>
        <strain evidence="3 4">LDG1-01</strain>
    </source>
</reference>
<name>A0ABS1VJ23_9ACTN</name>
<dbReference type="InterPro" id="IPR038076">
    <property type="entry name" value="MgtE_N_sf"/>
</dbReference>
<dbReference type="SMART" id="SM00924">
    <property type="entry name" value="MgtE_N"/>
    <property type="match status" value="1"/>
</dbReference>
<feature type="domain" description="CBS" evidence="2">
    <location>
        <begin position="357"/>
        <end position="415"/>
    </location>
</feature>
<evidence type="ECO:0000256" key="1">
    <source>
        <dbReference type="PROSITE-ProRule" id="PRU00703"/>
    </source>
</evidence>
<proteinExistence type="predicted"/>
<protein>
    <submittedName>
        <fullName evidence="3">Magnesium transporter</fullName>
    </submittedName>
</protein>
<dbReference type="InterPro" id="IPR000644">
    <property type="entry name" value="CBS_dom"/>
</dbReference>
<dbReference type="Pfam" id="PF26205">
    <property type="entry name" value="SH3_actinomycetes"/>
    <property type="match status" value="1"/>
</dbReference>
<feature type="domain" description="CBS" evidence="2">
    <location>
        <begin position="288"/>
        <end position="356"/>
    </location>
</feature>
<dbReference type="RefSeq" id="WP_202991233.1">
    <property type="nucleotide sequence ID" value="NZ_JAENHO010000003.1"/>
</dbReference>
<evidence type="ECO:0000313" key="4">
    <source>
        <dbReference type="Proteomes" id="UP000598996"/>
    </source>
</evidence>
<gene>
    <name evidence="3" type="ORF">JKJ07_10345</name>
</gene>
<dbReference type="InterPro" id="IPR006669">
    <property type="entry name" value="MgtE_transporter"/>
</dbReference>
<dbReference type="CDD" id="cd04606">
    <property type="entry name" value="CBS_pair_Mg_transporter"/>
    <property type="match status" value="1"/>
</dbReference>
<dbReference type="InterPro" id="IPR058838">
    <property type="entry name" value="SH3_actinomycetes"/>
</dbReference>
<dbReference type="InterPro" id="IPR011033">
    <property type="entry name" value="PRC_barrel-like_sf"/>
</dbReference>
<dbReference type="PANTHER" id="PTHR43773">
    <property type="entry name" value="MAGNESIUM TRANSPORTER MGTE"/>
    <property type="match status" value="1"/>
</dbReference>
<dbReference type="Gene3D" id="3.10.580.10">
    <property type="entry name" value="CBS-domain"/>
    <property type="match status" value="1"/>
</dbReference>